<gene>
    <name evidence="2" type="ORF">VB738_07505</name>
</gene>
<comment type="caution">
    <text evidence="2">The sequence shown here is derived from an EMBL/GenBank/DDBJ whole genome shotgun (WGS) entry which is preliminary data.</text>
</comment>
<evidence type="ECO:0000313" key="2">
    <source>
        <dbReference type="EMBL" id="MEA5391107.1"/>
    </source>
</evidence>
<name>A0ABU5RTP1_9CYAN</name>
<proteinExistence type="predicted"/>
<feature type="chain" id="PRO_5047102080" description="PEP-CTERM sorting domain-containing protein" evidence="1">
    <location>
        <begin position="38"/>
        <end position="240"/>
    </location>
</feature>
<feature type="signal peptide" evidence="1">
    <location>
        <begin position="1"/>
        <end position="37"/>
    </location>
</feature>
<keyword evidence="1" id="KW-0732">Signal</keyword>
<protein>
    <recommendedName>
        <fullName evidence="4">PEP-CTERM sorting domain-containing protein</fullName>
    </recommendedName>
</protein>
<dbReference type="Proteomes" id="UP001304461">
    <property type="component" value="Unassembled WGS sequence"/>
</dbReference>
<evidence type="ECO:0000256" key="1">
    <source>
        <dbReference type="SAM" id="SignalP"/>
    </source>
</evidence>
<reference evidence="2 3" key="1">
    <citation type="submission" date="2023-12" db="EMBL/GenBank/DDBJ databases">
        <title>Baltic Sea Cyanobacteria.</title>
        <authorList>
            <person name="Delbaje E."/>
            <person name="Fewer D.P."/>
            <person name="Shishido T.K."/>
        </authorList>
    </citation>
    <scope>NUCLEOTIDE SEQUENCE [LARGE SCALE GENOMIC DNA]</scope>
    <source>
        <strain evidence="2 3">UHCC 0139</strain>
    </source>
</reference>
<dbReference type="EMBL" id="JAYGHX010000003">
    <property type="protein sequence ID" value="MEA5391107.1"/>
    <property type="molecule type" value="Genomic_DNA"/>
</dbReference>
<organism evidence="2 3">
    <name type="scientific">Cyanobium gracile UHCC 0139</name>
    <dbReference type="NCBI Taxonomy" id="3110308"/>
    <lineage>
        <taxon>Bacteria</taxon>
        <taxon>Bacillati</taxon>
        <taxon>Cyanobacteriota</taxon>
        <taxon>Cyanophyceae</taxon>
        <taxon>Synechococcales</taxon>
        <taxon>Prochlorococcaceae</taxon>
        <taxon>Cyanobium</taxon>
    </lineage>
</organism>
<sequence length="240" mass="24323">MAPTLRSLLKGRGTLKFLLPLAAVSGALTFGAPSAHALQVGNLEFADGTGDFASEVNITDPTDTFSVLFNTGANPLALVSGAGGLFVPPFAPAPPSAAVGISSALAGFTFFAPVNPFQALYTLDNDTAFTFSNGVTVGIFGGVQFLVTQGGTAVQVEVTQNFAPDLTSFVTGLPGGAVVVTAGAFTFNDTIQTTGGSYSAQVNVAREDTVPGPLPILGAGVAFGYSRRLRKRVKTAAVSA</sequence>
<evidence type="ECO:0000313" key="3">
    <source>
        <dbReference type="Proteomes" id="UP001304461"/>
    </source>
</evidence>
<keyword evidence="3" id="KW-1185">Reference proteome</keyword>
<accession>A0ABU5RTP1</accession>
<dbReference type="RefSeq" id="WP_323305146.1">
    <property type="nucleotide sequence ID" value="NZ_JAYGHX010000003.1"/>
</dbReference>
<evidence type="ECO:0008006" key="4">
    <source>
        <dbReference type="Google" id="ProtNLM"/>
    </source>
</evidence>